<dbReference type="STRING" id="1123071.SAMN02745181_0470"/>
<dbReference type="AlphaFoldDB" id="A0A1M6CGR8"/>
<dbReference type="InParanoid" id="A0A1M6CGR8"/>
<evidence type="ECO:0000313" key="1">
    <source>
        <dbReference type="EMBL" id="SHI59944.1"/>
    </source>
</evidence>
<accession>A0A1M6CGR8</accession>
<sequence length="80" mass="9076">MSMERTDTSCWEHKRKVKAVKQCLQSDAGKAMVDIVIRHLCLDVPSAPMNDFDTKRVLYHDGQKSVIHFLGQVAAGEFEK</sequence>
<organism evidence="1 2">
    <name type="scientific">Rubritalea squalenifaciens DSM 18772</name>
    <dbReference type="NCBI Taxonomy" id="1123071"/>
    <lineage>
        <taxon>Bacteria</taxon>
        <taxon>Pseudomonadati</taxon>
        <taxon>Verrucomicrobiota</taxon>
        <taxon>Verrucomicrobiia</taxon>
        <taxon>Verrucomicrobiales</taxon>
        <taxon>Rubritaleaceae</taxon>
        <taxon>Rubritalea</taxon>
    </lineage>
</organism>
<evidence type="ECO:0000313" key="2">
    <source>
        <dbReference type="Proteomes" id="UP000184510"/>
    </source>
</evidence>
<gene>
    <name evidence="1" type="ORF">SAMN02745181_0470</name>
</gene>
<name>A0A1M6CGR8_9BACT</name>
<dbReference type="Proteomes" id="UP000184510">
    <property type="component" value="Unassembled WGS sequence"/>
</dbReference>
<protein>
    <submittedName>
        <fullName evidence="1">Uncharacterized protein</fullName>
    </submittedName>
</protein>
<reference evidence="1 2" key="1">
    <citation type="submission" date="2016-11" db="EMBL/GenBank/DDBJ databases">
        <authorList>
            <person name="Jaros S."/>
            <person name="Januszkiewicz K."/>
            <person name="Wedrychowicz H."/>
        </authorList>
    </citation>
    <scope>NUCLEOTIDE SEQUENCE [LARGE SCALE GENOMIC DNA]</scope>
    <source>
        <strain evidence="1 2">DSM 18772</strain>
    </source>
</reference>
<dbReference type="EMBL" id="FQYR01000002">
    <property type="protein sequence ID" value="SHI59944.1"/>
    <property type="molecule type" value="Genomic_DNA"/>
</dbReference>
<keyword evidence="2" id="KW-1185">Reference proteome</keyword>
<proteinExistence type="predicted"/>